<accession>A0A6A6EIL1</accession>
<organism evidence="1 2">
    <name type="scientific">Zopfia rhizophila CBS 207.26</name>
    <dbReference type="NCBI Taxonomy" id="1314779"/>
    <lineage>
        <taxon>Eukaryota</taxon>
        <taxon>Fungi</taxon>
        <taxon>Dikarya</taxon>
        <taxon>Ascomycota</taxon>
        <taxon>Pezizomycotina</taxon>
        <taxon>Dothideomycetes</taxon>
        <taxon>Dothideomycetes incertae sedis</taxon>
        <taxon>Zopfiaceae</taxon>
        <taxon>Zopfia</taxon>
    </lineage>
</organism>
<sequence length="107" mass="11952">MRLQLIVLLSYRISPAMRPKVARRPRAPHKIIDASPDGRLSRSLFFSLELCGSFIKHLVLRGHQPSTTRILVKPPGFNSRRNRKTGARTFLGVGCTNGRSALGLFDV</sequence>
<reference evidence="1" key="1">
    <citation type="journal article" date="2020" name="Stud. Mycol.">
        <title>101 Dothideomycetes genomes: a test case for predicting lifestyles and emergence of pathogens.</title>
        <authorList>
            <person name="Haridas S."/>
            <person name="Albert R."/>
            <person name="Binder M."/>
            <person name="Bloem J."/>
            <person name="Labutti K."/>
            <person name="Salamov A."/>
            <person name="Andreopoulos B."/>
            <person name="Baker S."/>
            <person name="Barry K."/>
            <person name="Bills G."/>
            <person name="Bluhm B."/>
            <person name="Cannon C."/>
            <person name="Castanera R."/>
            <person name="Culley D."/>
            <person name="Daum C."/>
            <person name="Ezra D."/>
            <person name="Gonzalez J."/>
            <person name="Henrissat B."/>
            <person name="Kuo A."/>
            <person name="Liang C."/>
            <person name="Lipzen A."/>
            <person name="Lutzoni F."/>
            <person name="Magnuson J."/>
            <person name="Mondo S."/>
            <person name="Nolan M."/>
            <person name="Ohm R."/>
            <person name="Pangilinan J."/>
            <person name="Park H.-J."/>
            <person name="Ramirez L."/>
            <person name="Alfaro M."/>
            <person name="Sun H."/>
            <person name="Tritt A."/>
            <person name="Yoshinaga Y."/>
            <person name="Zwiers L.-H."/>
            <person name="Turgeon B."/>
            <person name="Goodwin S."/>
            <person name="Spatafora J."/>
            <person name="Crous P."/>
            <person name="Grigoriev I."/>
        </authorList>
    </citation>
    <scope>NUCLEOTIDE SEQUENCE</scope>
    <source>
        <strain evidence="1">CBS 207.26</strain>
    </source>
</reference>
<gene>
    <name evidence="1" type="ORF">K469DRAFT_387590</name>
</gene>
<dbReference type="Proteomes" id="UP000800200">
    <property type="component" value="Unassembled WGS sequence"/>
</dbReference>
<protein>
    <submittedName>
        <fullName evidence="1">Uncharacterized protein</fullName>
    </submittedName>
</protein>
<keyword evidence="2" id="KW-1185">Reference proteome</keyword>
<evidence type="ECO:0000313" key="2">
    <source>
        <dbReference type="Proteomes" id="UP000800200"/>
    </source>
</evidence>
<proteinExistence type="predicted"/>
<evidence type="ECO:0000313" key="1">
    <source>
        <dbReference type="EMBL" id="KAF2190538.1"/>
    </source>
</evidence>
<dbReference type="AlphaFoldDB" id="A0A6A6EIL1"/>
<name>A0A6A6EIL1_9PEZI</name>
<dbReference type="EMBL" id="ML994618">
    <property type="protein sequence ID" value="KAF2190538.1"/>
    <property type="molecule type" value="Genomic_DNA"/>
</dbReference>